<keyword evidence="1 5" id="KW-0328">Glycosyltransferase</keyword>
<keyword evidence="2 5" id="KW-0808">Transferase</keyword>
<protein>
    <submittedName>
        <fullName evidence="5">Sucrose phosphorylase</fullName>
        <ecNumber evidence="5">2.4.1.7</ecNumber>
    </submittedName>
</protein>
<dbReference type="InterPro" id="IPR033746">
    <property type="entry name" value="GGa_phosphorylase"/>
</dbReference>
<feature type="binding site" evidence="3">
    <location>
        <position position="143"/>
    </location>
    <ligand>
        <name>substrate</name>
    </ligand>
</feature>
<feature type="binding site" evidence="3">
    <location>
        <position position="105"/>
    </location>
    <ligand>
        <name>substrate</name>
    </ligand>
</feature>
<dbReference type="EMBL" id="CP036265">
    <property type="protein sequence ID" value="QDT16520.1"/>
    <property type="molecule type" value="Genomic_DNA"/>
</dbReference>
<dbReference type="GO" id="GO:0009018">
    <property type="term" value="F:sucrose phosphorylase activity"/>
    <property type="evidence" value="ECO:0007669"/>
    <property type="project" value="UniProtKB-EC"/>
</dbReference>
<feature type="domain" description="Glycosyl hydrolase family 13 catalytic" evidence="4">
    <location>
        <begin position="60"/>
        <end position="492"/>
    </location>
</feature>
<dbReference type="OrthoDB" id="9805159at2"/>
<dbReference type="SMART" id="SM00642">
    <property type="entry name" value="Aamy"/>
    <property type="match status" value="1"/>
</dbReference>
<name>A0A517PAW9_9PLAN</name>
<dbReference type="SUPFAM" id="SSF51445">
    <property type="entry name" value="(Trans)glycosidases"/>
    <property type="match status" value="1"/>
</dbReference>
<dbReference type="InterPro" id="IPR016377">
    <property type="entry name" value="Sucrose_GGa_phosphorylase-rel"/>
</dbReference>
<evidence type="ECO:0000256" key="3">
    <source>
        <dbReference type="PIRSR" id="PIRSR003059-2"/>
    </source>
</evidence>
<evidence type="ECO:0000313" key="6">
    <source>
        <dbReference type="Proteomes" id="UP000318741"/>
    </source>
</evidence>
<dbReference type="InterPro" id="IPR017853">
    <property type="entry name" value="GH"/>
</dbReference>
<evidence type="ECO:0000259" key="4">
    <source>
        <dbReference type="SMART" id="SM00642"/>
    </source>
</evidence>
<evidence type="ECO:0000256" key="1">
    <source>
        <dbReference type="ARBA" id="ARBA00022676"/>
    </source>
</evidence>
<dbReference type="Gene3D" id="3.20.20.80">
    <property type="entry name" value="Glycosidases"/>
    <property type="match status" value="1"/>
</dbReference>
<feature type="binding site" evidence="3">
    <location>
        <position position="457"/>
    </location>
    <ligand>
        <name>substrate</name>
    </ligand>
</feature>
<dbReference type="CDD" id="cd11356">
    <property type="entry name" value="AmyAc_Sucrose_phosphorylase-like_1"/>
    <property type="match status" value="1"/>
</dbReference>
<dbReference type="KEGG" id="acaf:CA12_26250"/>
<evidence type="ECO:0000256" key="2">
    <source>
        <dbReference type="ARBA" id="ARBA00022679"/>
    </source>
</evidence>
<dbReference type="Gene3D" id="3.90.400.10">
    <property type="entry name" value="Oligo-1,6-glucosidase, Domain 2"/>
    <property type="match status" value="1"/>
</dbReference>
<dbReference type="EC" id="2.4.1.7" evidence="5"/>
<evidence type="ECO:0000313" key="5">
    <source>
        <dbReference type="EMBL" id="QDT16520.1"/>
    </source>
</evidence>
<dbReference type="Proteomes" id="UP000318741">
    <property type="component" value="Chromosome"/>
</dbReference>
<dbReference type="Pfam" id="PF00128">
    <property type="entry name" value="Alpha-amylase"/>
    <property type="match status" value="1"/>
</dbReference>
<dbReference type="PIRSF" id="PIRSF003059">
    <property type="entry name" value="Sucrose_phosphorylase"/>
    <property type="match status" value="1"/>
</dbReference>
<dbReference type="InterPro" id="IPR006047">
    <property type="entry name" value="GH13_cat_dom"/>
</dbReference>
<keyword evidence="6" id="KW-1185">Reference proteome</keyword>
<dbReference type="InterPro" id="IPR045857">
    <property type="entry name" value="O16G_dom_2"/>
</dbReference>
<dbReference type="PANTHER" id="PTHR38784">
    <property type="entry name" value="SUCROSE PHOSPHORYLASE"/>
    <property type="match status" value="1"/>
</dbReference>
<sequence length="578" mass="63138">MPLPDAVRDSLTAQFATLYGDRASEALAGVEAIAERYDLPAKQGELWDEADAVLITYGDMVRPDSGEAGGDGHALPAQTKWLLDHELNGPLSGVHLLPHFPYSSDDGFSVIDYRAVDPDVGDWDDVEALGERFDLAFDYVLNHCSAENAWFKAFLKQEKPYKDWFIVEDPEDPRLQQVTRPRTHPLLTPFQTADGTKHVWTTFSADQVDLNFAEPGVMIEMLDVLIGYAARGARILRMDAIAYLWKRLGTNCIHLPETHTALKVMREVLDAVAPGTLILSETNVPHAENISYFGGGDEAHLVYNFSLPPLLLDALTTGDGQYLNDWLRGLSEPGTGMTYFNFTASHDGVGVRPLEGLAPPERLEGLVAAVEARGGQVSRRTNPDGSKTPYELNCTYFSALGDPSAGNDAGARDAHVRRFLSSQAVMLALKGIPGIYFHSLVGTPNWGEGVAQTGRARTVNRRKFSRSELDEHLQTPAAAAVFEGYITLLNLRRAEPAFHPEAGQTVLDLGPDLVALVRIDRDETERIACLTNLTGSPVTADLSDVSGWRGGVDLIGGADHAQQVELGPWQTAWVKETA</sequence>
<reference evidence="5 6" key="1">
    <citation type="submission" date="2019-02" db="EMBL/GenBank/DDBJ databases">
        <title>Deep-cultivation of Planctomycetes and their phenomic and genomic characterization uncovers novel biology.</title>
        <authorList>
            <person name="Wiegand S."/>
            <person name="Jogler M."/>
            <person name="Boedeker C."/>
            <person name="Pinto D."/>
            <person name="Vollmers J."/>
            <person name="Rivas-Marin E."/>
            <person name="Kohn T."/>
            <person name="Peeters S.H."/>
            <person name="Heuer A."/>
            <person name="Rast P."/>
            <person name="Oberbeckmann S."/>
            <person name="Bunk B."/>
            <person name="Jeske O."/>
            <person name="Meyerdierks A."/>
            <person name="Storesund J.E."/>
            <person name="Kallscheuer N."/>
            <person name="Luecker S."/>
            <person name="Lage O.M."/>
            <person name="Pohl T."/>
            <person name="Merkel B.J."/>
            <person name="Hornburger P."/>
            <person name="Mueller R.-W."/>
            <person name="Bruemmer F."/>
            <person name="Labrenz M."/>
            <person name="Spormann A.M."/>
            <person name="Op den Camp H."/>
            <person name="Overmann J."/>
            <person name="Amann R."/>
            <person name="Jetten M.S.M."/>
            <person name="Mascher T."/>
            <person name="Medema M.H."/>
            <person name="Devos D.P."/>
            <person name="Kaster A.-K."/>
            <person name="Ovreas L."/>
            <person name="Rohde M."/>
            <person name="Galperin M.Y."/>
            <person name="Jogler C."/>
        </authorList>
    </citation>
    <scope>NUCLEOTIDE SEQUENCE [LARGE SCALE GENOMIC DNA]</scope>
    <source>
        <strain evidence="5 6">CA12</strain>
    </source>
</reference>
<feature type="binding site" evidence="3">
    <location>
        <begin position="346"/>
        <end position="347"/>
    </location>
    <ligand>
        <name>substrate</name>
    </ligand>
</feature>
<organism evidence="5 6">
    <name type="scientific">Alienimonas californiensis</name>
    <dbReference type="NCBI Taxonomy" id="2527989"/>
    <lineage>
        <taxon>Bacteria</taxon>
        <taxon>Pseudomonadati</taxon>
        <taxon>Planctomycetota</taxon>
        <taxon>Planctomycetia</taxon>
        <taxon>Planctomycetales</taxon>
        <taxon>Planctomycetaceae</taxon>
        <taxon>Alienimonas</taxon>
    </lineage>
</organism>
<gene>
    <name evidence="5" type="primary">gtfA</name>
    <name evidence="5" type="ORF">CA12_26250</name>
</gene>
<dbReference type="PANTHER" id="PTHR38784:SF1">
    <property type="entry name" value="SUCROSE PHOSPHORYLASE"/>
    <property type="match status" value="1"/>
</dbReference>
<accession>A0A517PAW9</accession>
<proteinExistence type="predicted"/>
<dbReference type="RefSeq" id="WP_145359334.1">
    <property type="nucleotide sequence ID" value="NZ_CP036265.1"/>
</dbReference>
<feature type="binding site" evidence="3">
    <location>
        <begin position="237"/>
        <end position="239"/>
    </location>
    <ligand>
        <name>substrate</name>
    </ligand>
</feature>
<dbReference type="AlphaFoldDB" id="A0A517PAW9"/>
<dbReference type="GO" id="GO:0005975">
    <property type="term" value="P:carbohydrate metabolic process"/>
    <property type="evidence" value="ECO:0007669"/>
    <property type="project" value="InterPro"/>
</dbReference>